<sequence length="422" mass="48010">MIPLDYFEDSESSNSSSSSSIRSLPSEVCKVDLQQLQPTCQPMMDQSKFSVVSAVPLERRCTGRTIVGDDHPGLLALRDETRELRCGRPCGVCKPLSRETIEDPEFCSETMTYRVDTISLQQELKGLVSLAAHYVPEVTSRDGFTLVFVHSTSNHKEQWEIIVSNLFKLHPGLVNDAWALDWQNHVSGYLKLSHDLNRLLIEALNDYADVVRQLLESPHLADKNVVGIVTMFFPKLLGIFQVTLPIPPLKRIVLFEPVYIIPPVMEKDERILRGVLNKRVEASQWARKRMPWRTWDERMFNCYMKYGFRNVSSDFEEVTLNCALEQEADAYSPNMPVLCGQLYSKLCSTYSVHGIFGDRPEMYSNKIRDMFYDGQDGRVMTSAQIIPRAGHLLVQEHPDTSAQMIANALYKEKARIGVVGKL</sequence>
<evidence type="ECO:0000256" key="1">
    <source>
        <dbReference type="SAM" id="MobiDB-lite"/>
    </source>
</evidence>
<dbReference type="EMBL" id="BPWL01000003">
    <property type="protein sequence ID" value="GJJ08206.1"/>
    <property type="molecule type" value="Genomic_DNA"/>
</dbReference>
<evidence type="ECO:0000313" key="2">
    <source>
        <dbReference type="EMBL" id="GJJ08206.1"/>
    </source>
</evidence>
<evidence type="ECO:0000313" key="3">
    <source>
        <dbReference type="Proteomes" id="UP001050691"/>
    </source>
</evidence>
<proteinExistence type="predicted"/>
<gene>
    <name evidence="2" type="ORF">Clacol_002414</name>
</gene>
<dbReference type="AlphaFoldDB" id="A0AAV5A0N1"/>
<organism evidence="2 3">
    <name type="scientific">Clathrus columnatus</name>
    <dbReference type="NCBI Taxonomy" id="1419009"/>
    <lineage>
        <taxon>Eukaryota</taxon>
        <taxon>Fungi</taxon>
        <taxon>Dikarya</taxon>
        <taxon>Basidiomycota</taxon>
        <taxon>Agaricomycotina</taxon>
        <taxon>Agaricomycetes</taxon>
        <taxon>Phallomycetidae</taxon>
        <taxon>Phallales</taxon>
        <taxon>Clathraceae</taxon>
        <taxon>Clathrus</taxon>
    </lineage>
</organism>
<feature type="compositionally biased region" description="Acidic residues" evidence="1">
    <location>
        <begin position="1"/>
        <end position="11"/>
    </location>
</feature>
<comment type="caution">
    <text evidence="2">The sequence shown here is derived from an EMBL/GenBank/DDBJ whole genome shotgun (WGS) entry which is preliminary data.</text>
</comment>
<dbReference type="Proteomes" id="UP001050691">
    <property type="component" value="Unassembled WGS sequence"/>
</dbReference>
<accession>A0AAV5A0N1</accession>
<dbReference type="Gene3D" id="3.40.50.1820">
    <property type="entry name" value="alpha/beta hydrolase"/>
    <property type="match status" value="2"/>
</dbReference>
<protein>
    <submittedName>
        <fullName evidence="2">Uncharacterized protein</fullName>
    </submittedName>
</protein>
<reference evidence="2" key="1">
    <citation type="submission" date="2021-10" db="EMBL/GenBank/DDBJ databases">
        <title>De novo Genome Assembly of Clathrus columnatus (Basidiomycota, Fungi) Using Illumina and Nanopore Sequence Data.</title>
        <authorList>
            <person name="Ogiso-Tanaka E."/>
            <person name="Itagaki H."/>
            <person name="Hosoya T."/>
            <person name="Hosaka K."/>
        </authorList>
    </citation>
    <scope>NUCLEOTIDE SEQUENCE</scope>
    <source>
        <strain evidence="2">MO-923</strain>
    </source>
</reference>
<dbReference type="InterPro" id="IPR029058">
    <property type="entry name" value="AB_hydrolase_fold"/>
</dbReference>
<name>A0AAV5A0N1_9AGAM</name>
<keyword evidence="3" id="KW-1185">Reference proteome</keyword>
<feature type="compositionally biased region" description="Low complexity" evidence="1">
    <location>
        <begin position="12"/>
        <end position="22"/>
    </location>
</feature>
<dbReference type="SUPFAM" id="SSF53474">
    <property type="entry name" value="alpha/beta-Hydrolases"/>
    <property type="match status" value="1"/>
</dbReference>
<feature type="region of interest" description="Disordered" evidence="1">
    <location>
        <begin position="1"/>
        <end position="22"/>
    </location>
</feature>